<protein>
    <submittedName>
        <fullName evidence="2">DNA pilot protein</fullName>
    </submittedName>
</protein>
<evidence type="ECO:0000313" key="3">
    <source>
        <dbReference type="EMBL" id="XCD05274.1"/>
    </source>
</evidence>
<proteinExistence type="predicted"/>
<dbReference type="EMBL" id="PP511401">
    <property type="protein sequence ID" value="XCD03922.1"/>
    <property type="molecule type" value="Genomic_DNA"/>
</dbReference>
<organism evidence="2">
    <name type="scientific">Dulem virus 215</name>
    <dbReference type="NCBI Taxonomy" id="3145692"/>
    <lineage>
        <taxon>Viruses</taxon>
        <taxon>Monodnaviria</taxon>
        <taxon>Sangervirae</taxon>
        <taxon>Phixviricota</taxon>
        <taxon>Malgrandaviricetes</taxon>
        <taxon>Petitvirales</taxon>
        <taxon>Microviridae</taxon>
        <taxon>Microvirus</taxon>
    </lineage>
</organism>
<name>A0AAU8AXE9_9VIRU</name>
<dbReference type="EMBL" id="PP511722">
    <property type="protein sequence ID" value="XCD06874.1"/>
    <property type="molecule type" value="Genomic_DNA"/>
</dbReference>
<evidence type="ECO:0000313" key="4">
    <source>
        <dbReference type="EMBL" id="XCD06337.1"/>
    </source>
</evidence>
<evidence type="ECO:0000313" key="2">
    <source>
        <dbReference type="EMBL" id="XCD04680.1"/>
    </source>
</evidence>
<accession>A0AAU8AXE9</accession>
<evidence type="ECO:0000313" key="5">
    <source>
        <dbReference type="EMBL" id="XCD06874.1"/>
    </source>
</evidence>
<sequence>MAFAAAGAAIAGLASNAISASQSKKAQARAYGYAKKLQQHQYDLSIRGYKETPGAQREGYESAGYNPMLALGNVGGTANVAGGTPVAANATDTTGIRDSVSQAIQLRNQTEQVEAQNDEFYASADRQKTEKALLVEKLPYVGKQAKADYMKTTMESAKLENDIHYQNEYLNYLENSLKVQERLGQLNYQGTIYNAKSANEASHYASDTSAANERLRLNTSEFNVGIPKFIRYTRRSSR</sequence>
<evidence type="ECO:0000313" key="1">
    <source>
        <dbReference type="EMBL" id="XCD03922.1"/>
    </source>
</evidence>
<dbReference type="EMBL" id="PP511493">
    <property type="protein sequence ID" value="XCD04680.1"/>
    <property type="molecule type" value="Genomic_DNA"/>
</dbReference>
<dbReference type="EMBL" id="PP511659">
    <property type="protein sequence ID" value="XCD06337.1"/>
    <property type="molecule type" value="Genomic_DNA"/>
</dbReference>
<reference evidence="2" key="1">
    <citation type="submission" date="2024-03" db="EMBL/GenBank/DDBJ databases">
        <title>Diverse circular DNA viruses in blood, oral, and fecal samples of captive lemurs.</title>
        <authorList>
            <person name="Paietta E.N."/>
            <person name="Kraberger S."/>
            <person name="Lund M.C."/>
            <person name="Custer J.M."/>
            <person name="Vargas K.M."/>
            <person name="Ehmke E.E."/>
            <person name="Yoder A.D."/>
            <person name="Varsani A."/>
        </authorList>
    </citation>
    <scope>NUCLEOTIDE SEQUENCE</scope>
    <source>
        <strain evidence="1">Duke_21_50</strain>
        <strain evidence="2">Duke_24FF_981</strain>
        <strain evidence="3">Duke_24FS_57</strain>
        <strain evidence="4">Duke_25FS_72</strain>
        <strain evidence="5">Duke_26_42</strain>
    </source>
</reference>
<dbReference type="EMBL" id="PP511539">
    <property type="protein sequence ID" value="XCD05274.1"/>
    <property type="molecule type" value="Genomic_DNA"/>
</dbReference>